<keyword evidence="1" id="KW-1133">Transmembrane helix</keyword>
<sequence length="202" mass="23178">MLAEKIAQIIYGKDYVEENDRLKIALQATQVFMVPMFIAIIFLGFGYFSLSNALVFKMRFPGIEWAKGKEASYGYSETNEFGYELYGRFLSQNMGDFRYSEIEWKMQEIIQIMWPHDYSKYKKDIAGFEKTILENMVNLDFRPSVHKVVLFNGGKEATYTAEGIGIKTVSGVKEEPINCKITGKFMTSGGDVYVRSFTNDCI</sequence>
<evidence type="ECO:0000313" key="2">
    <source>
        <dbReference type="EMBL" id="PCI30915.1"/>
    </source>
</evidence>
<keyword evidence="1" id="KW-0472">Membrane</keyword>
<proteinExistence type="predicted"/>
<dbReference type="AlphaFoldDB" id="A0A2A4TCR4"/>
<reference evidence="3" key="1">
    <citation type="submission" date="2017-08" db="EMBL/GenBank/DDBJ databases">
        <title>A dynamic microbial community with high functional redundancy inhabits the cold, oxic subseafloor aquifer.</title>
        <authorList>
            <person name="Tully B.J."/>
            <person name="Wheat C.G."/>
            <person name="Glazer B.T."/>
            <person name="Huber J.A."/>
        </authorList>
    </citation>
    <scope>NUCLEOTIDE SEQUENCE [LARGE SCALE GENOMIC DNA]</scope>
</reference>
<dbReference type="EMBL" id="NVSR01000001">
    <property type="protein sequence ID" value="PCI30915.1"/>
    <property type="molecule type" value="Genomic_DNA"/>
</dbReference>
<organism evidence="2 3">
    <name type="scientific">SAR324 cluster bacterium</name>
    <dbReference type="NCBI Taxonomy" id="2024889"/>
    <lineage>
        <taxon>Bacteria</taxon>
        <taxon>Deltaproteobacteria</taxon>
        <taxon>SAR324 cluster</taxon>
    </lineage>
</organism>
<evidence type="ECO:0000313" key="3">
    <source>
        <dbReference type="Proteomes" id="UP000218113"/>
    </source>
</evidence>
<accession>A0A2A4TCR4</accession>
<keyword evidence="1" id="KW-0812">Transmembrane</keyword>
<protein>
    <submittedName>
        <fullName evidence="2">Uncharacterized protein</fullName>
    </submittedName>
</protein>
<evidence type="ECO:0000256" key="1">
    <source>
        <dbReference type="SAM" id="Phobius"/>
    </source>
</evidence>
<dbReference type="Proteomes" id="UP000218113">
    <property type="component" value="Unassembled WGS sequence"/>
</dbReference>
<name>A0A2A4TCR4_9DELT</name>
<comment type="caution">
    <text evidence="2">The sequence shown here is derived from an EMBL/GenBank/DDBJ whole genome shotgun (WGS) entry which is preliminary data.</text>
</comment>
<gene>
    <name evidence="2" type="ORF">COB67_00225</name>
</gene>
<feature type="transmembrane region" description="Helical" evidence="1">
    <location>
        <begin position="31"/>
        <end position="50"/>
    </location>
</feature>